<dbReference type="HOGENOM" id="CLU_107288_0_0_1"/>
<evidence type="ECO:0000313" key="3">
    <source>
        <dbReference type="Proteomes" id="UP000007266"/>
    </source>
</evidence>
<dbReference type="Pfam" id="PF01395">
    <property type="entry name" value="PBP_GOBP"/>
    <property type="match status" value="1"/>
</dbReference>
<dbReference type="InterPro" id="IPR006170">
    <property type="entry name" value="PBP/GOBP"/>
</dbReference>
<dbReference type="PANTHER" id="PTHR21364">
    <property type="entry name" value="GENERAL ODORANT-BINDING PROTEIN 19A"/>
    <property type="match status" value="1"/>
</dbReference>
<dbReference type="EMBL" id="KQ971371">
    <property type="protein sequence ID" value="EFA10803.1"/>
    <property type="molecule type" value="Genomic_DNA"/>
</dbReference>
<dbReference type="AlphaFoldDB" id="D6X1W0"/>
<dbReference type="Gene3D" id="1.10.238.20">
    <property type="entry name" value="Pheromone/general odorant binding protein domain"/>
    <property type="match status" value="1"/>
</dbReference>
<feature type="chain" id="PRO_5003090233" evidence="1">
    <location>
        <begin position="20"/>
        <end position="142"/>
    </location>
</feature>
<protein>
    <submittedName>
        <fullName evidence="2">Odorant binding protein 23</fullName>
    </submittedName>
</protein>
<dbReference type="PhylomeDB" id="D6X1W0"/>
<dbReference type="GO" id="GO:0005549">
    <property type="term" value="F:odorant binding"/>
    <property type="evidence" value="ECO:0007669"/>
    <property type="project" value="InterPro"/>
</dbReference>
<dbReference type="KEGG" id="tca:103314210"/>
<evidence type="ECO:0000256" key="1">
    <source>
        <dbReference type="SAM" id="SignalP"/>
    </source>
</evidence>
<name>D6X1W0_TRICA</name>
<accession>D6X1W0</accession>
<gene>
    <name evidence="2" type="primary">TcOBP9A</name>
    <name evidence="2" type="ORF">TcasGA2_TC030450</name>
</gene>
<dbReference type="PANTHER" id="PTHR21364:SF2">
    <property type="entry name" value="GENERAL ODORANT-BINDING PROTEIN 19A"/>
    <property type="match status" value="1"/>
</dbReference>
<dbReference type="InParanoid" id="D6X1W0"/>
<dbReference type="STRING" id="7070.D6X1W0"/>
<dbReference type="GeneID" id="103314210"/>
<keyword evidence="3" id="KW-1185">Reference proteome</keyword>
<proteinExistence type="predicted"/>
<dbReference type="SMART" id="SM00708">
    <property type="entry name" value="PhBP"/>
    <property type="match status" value="1"/>
</dbReference>
<dbReference type="OrthoDB" id="6610259at2759"/>
<reference evidence="2 3" key="2">
    <citation type="journal article" date="2010" name="Nucleic Acids Res.">
        <title>BeetleBase in 2010: revisions to provide comprehensive genomic information for Tribolium castaneum.</title>
        <authorList>
            <person name="Kim H.S."/>
            <person name="Murphy T."/>
            <person name="Xia J."/>
            <person name="Caragea D."/>
            <person name="Park Y."/>
            <person name="Beeman R.W."/>
            <person name="Lorenzen M.D."/>
            <person name="Butcher S."/>
            <person name="Manak J.R."/>
            <person name="Brown S.J."/>
        </authorList>
    </citation>
    <scope>GENOME REANNOTATION</scope>
    <source>
        <strain evidence="2 3">Georgia GA2</strain>
    </source>
</reference>
<dbReference type="OMA" id="CYTRCIA"/>
<feature type="signal peptide" evidence="1">
    <location>
        <begin position="1"/>
        <end position="19"/>
    </location>
</feature>
<dbReference type="Proteomes" id="UP000007266">
    <property type="component" value="Linkage group 9"/>
</dbReference>
<dbReference type="CDD" id="cd23992">
    <property type="entry name" value="PBP_GOBP"/>
    <property type="match status" value="1"/>
</dbReference>
<reference evidence="2 3" key="1">
    <citation type="journal article" date="2008" name="Nature">
        <title>The genome of the model beetle and pest Tribolium castaneum.</title>
        <authorList>
            <consortium name="Tribolium Genome Sequencing Consortium"/>
            <person name="Richards S."/>
            <person name="Gibbs R.A."/>
            <person name="Weinstock G.M."/>
            <person name="Brown S.J."/>
            <person name="Denell R."/>
            <person name="Beeman R.W."/>
            <person name="Gibbs R."/>
            <person name="Beeman R.W."/>
            <person name="Brown S.J."/>
            <person name="Bucher G."/>
            <person name="Friedrich M."/>
            <person name="Grimmelikhuijzen C.J."/>
            <person name="Klingler M."/>
            <person name="Lorenzen M."/>
            <person name="Richards S."/>
            <person name="Roth S."/>
            <person name="Schroder R."/>
            <person name="Tautz D."/>
            <person name="Zdobnov E.M."/>
            <person name="Muzny D."/>
            <person name="Gibbs R.A."/>
            <person name="Weinstock G.M."/>
            <person name="Attaway T."/>
            <person name="Bell S."/>
            <person name="Buhay C.J."/>
            <person name="Chandrabose M.N."/>
            <person name="Chavez D."/>
            <person name="Clerk-Blankenburg K.P."/>
            <person name="Cree A."/>
            <person name="Dao M."/>
            <person name="Davis C."/>
            <person name="Chacko J."/>
            <person name="Dinh H."/>
            <person name="Dugan-Rocha S."/>
            <person name="Fowler G."/>
            <person name="Garner T.T."/>
            <person name="Garnes J."/>
            <person name="Gnirke A."/>
            <person name="Hawes A."/>
            <person name="Hernandez J."/>
            <person name="Hines S."/>
            <person name="Holder M."/>
            <person name="Hume J."/>
            <person name="Jhangiani S.N."/>
            <person name="Joshi V."/>
            <person name="Khan Z.M."/>
            <person name="Jackson L."/>
            <person name="Kovar C."/>
            <person name="Kowis A."/>
            <person name="Lee S."/>
            <person name="Lewis L.R."/>
            <person name="Margolis J."/>
            <person name="Morgan M."/>
            <person name="Nazareth L.V."/>
            <person name="Nguyen N."/>
            <person name="Okwuonu G."/>
            <person name="Parker D."/>
            <person name="Richards S."/>
            <person name="Ruiz S.J."/>
            <person name="Santibanez J."/>
            <person name="Savard J."/>
            <person name="Scherer S.E."/>
            <person name="Schneider B."/>
            <person name="Sodergren E."/>
            <person name="Tautz D."/>
            <person name="Vattahil S."/>
            <person name="Villasana D."/>
            <person name="White C.S."/>
            <person name="Wright R."/>
            <person name="Park Y."/>
            <person name="Beeman R.W."/>
            <person name="Lord J."/>
            <person name="Oppert B."/>
            <person name="Lorenzen M."/>
            <person name="Brown S."/>
            <person name="Wang L."/>
            <person name="Savard J."/>
            <person name="Tautz D."/>
            <person name="Richards S."/>
            <person name="Weinstock G."/>
            <person name="Gibbs R.A."/>
            <person name="Liu Y."/>
            <person name="Worley K."/>
            <person name="Weinstock G."/>
            <person name="Elsik C.G."/>
            <person name="Reese J.T."/>
            <person name="Elhaik E."/>
            <person name="Landan G."/>
            <person name="Graur D."/>
            <person name="Arensburger P."/>
            <person name="Atkinson P."/>
            <person name="Beeman R.W."/>
            <person name="Beidler J."/>
            <person name="Brown S.J."/>
            <person name="Demuth J.P."/>
            <person name="Drury D.W."/>
            <person name="Du Y.Z."/>
            <person name="Fujiwara H."/>
            <person name="Lorenzen M."/>
            <person name="Maselli V."/>
            <person name="Osanai M."/>
            <person name="Park Y."/>
            <person name="Robertson H.M."/>
            <person name="Tu Z."/>
            <person name="Wang J.J."/>
            <person name="Wang S."/>
            <person name="Richards S."/>
            <person name="Song H."/>
            <person name="Zhang L."/>
            <person name="Sodergren E."/>
            <person name="Werner D."/>
            <person name="Stanke M."/>
            <person name="Morgenstern B."/>
            <person name="Solovyev V."/>
            <person name="Kosarev P."/>
            <person name="Brown G."/>
            <person name="Chen H.C."/>
            <person name="Ermolaeva O."/>
            <person name="Hlavina W."/>
            <person name="Kapustin Y."/>
            <person name="Kiryutin B."/>
            <person name="Kitts P."/>
            <person name="Maglott D."/>
            <person name="Pruitt K."/>
            <person name="Sapojnikov V."/>
            <person name="Souvorov A."/>
            <person name="Mackey A.J."/>
            <person name="Waterhouse R.M."/>
            <person name="Wyder S."/>
            <person name="Zdobnov E.M."/>
            <person name="Zdobnov E.M."/>
            <person name="Wyder S."/>
            <person name="Kriventseva E.V."/>
            <person name="Kadowaki T."/>
            <person name="Bork P."/>
            <person name="Aranda M."/>
            <person name="Bao R."/>
            <person name="Beermann A."/>
            <person name="Berns N."/>
            <person name="Bolognesi R."/>
            <person name="Bonneton F."/>
            <person name="Bopp D."/>
            <person name="Brown S.J."/>
            <person name="Bucher G."/>
            <person name="Butts T."/>
            <person name="Chaumot A."/>
            <person name="Denell R.E."/>
            <person name="Ferrier D.E."/>
            <person name="Friedrich M."/>
            <person name="Gordon C.M."/>
            <person name="Jindra M."/>
            <person name="Klingler M."/>
            <person name="Lan Q."/>
            <person name="Lattorff H.M."/>
            <person name="Laudet V."/>
            <person name="von Levetsow C."/>
            <person name="Liu Z."/>
            <person name="Lutz R."/>
            <person name="Lynch J.A."/>
            <person name="da Fonseca R.N."/>
            <person name="Posnien N."/>
            <person name="Reuter R."/>
            <person name="Roth S."/>
            <person name="Savard J."/>
            <person name="Schinko J.B."/>
            <person name="Schmitt C."/>
            <person name="Schoppmeier M."/>
            <person name="Schroder R."/>
            <person name="Shippy T.D."/>
            <person name="Simonnet F."/>
            <person name="Marques-Souza H."/>
            <person name="Tautz D."/>
            <person name="Tomoyasu Y."/>
            <person name="Trauner J."/>
            <person name="Van der Zee M."/>
            <person name="Vervoort M."/>
            <person name="Wittkopp N."/>
            <person name="Wimmer E.A."/>
            <person name="Yang X."/>
            <person name="Jones A.K."/>
            <person name="Sattelle D.B."/>
            <person name="Ebert P.R."/>
            <person name="Nelson D."/>
            <person name="Scott J.G."/>
            <person name="Beeman R.W."/>
            <person name="Muthukrishnan S."/>
            <person name="Kramer K.J."/>
            <person name="Arakane Y."/>
            <person name="Beeman R.W."/>
            <person name="Zhu Q."/>
            <person name="Hogenkamp D."/>
            <person name="Dixit R."/>
            <person name="Oppert B."/>
            <person name="Jiang H."/>
            <person name="Zou Z."/>
            <person name="Marshall J."/>
            <person name="Elpidina E."/>
            <person name="Vinokurov K."/>
            <person name="Oppert C."/>
            <person name="Zou Z."/>
            <person name="Evans J."/>
            <person name="Lu Z."/>
            <person name="Zhao P."/>
            <person name="Sumathipala N."/>
            <person name="Altincicek B."/>
            <person name="Vilcinskas A."/>
            <person name="Williams M."/>
            <person name="Hultmark D."/>
            <person name="Hetru C."/>
            <person name="Jiang H."/>
            <person name="Grimmelikhuijzen C.J."/>
            <person name="Hauser F."/>
            <person name="Cazzamali G."/>
            <person name="Williamson M."/>
            <person name="Park Y."/>
            <person name="Li B."/>
            <person name="Tanaka Y."/>
            <person name="Predel R."/>
            <person name="Neupert S."/>
            <person name="Schachtner J."/>
            <person name="Verleyen P."/>
            <person name="Raible F."/>
            <person name="Bork P."/>
            <person name="Friedrich M."/>
            <person name="Walden K.K."/>
            <person name="Robertson H.M."/>
            <person name="Angeli S."/>
            <person name="Foret S."/>
            <person name="Bucher G."/>
            <person name="Schuetz S."/>
            <person name="Maleszka R."/>
            <person name="Wimmer E.A."/>
            <person name="Beeman R.W."/>
            <person name="Lorenzen M."/>
            <person name="Tomoyasu Y."/>
            <person name="Miller S.C."/>
            <person name="Grossmann D."/>
            <person name="Bucher G."/>
        </authorList>
    </citation>
    <scope>NUCLEOTIDE SEQUENCE [LARGE SCALE GENOMIC DNA]</scope>
    <source>
        <strain evidence="2 3">Georgia GA2</strain>
    </source>
</reference>
<dbReference type="SUPFAM" id="SSF47565">
    <property type="entry name" value="Insect pheromone/odorant-binding proteins"/>
    <property type="match status" value="1"/>
</dbReference>
<dbReference type="InterPro" id="IPR036728">
    <property type="entry name" value="PBP_GOBP_sf"/>
</dbReference>
<evidence type="ECO:0000313" key="2">
    <source>
        <dbReference type="EMBL" id="EFA10803.1"/>
    </source>
</evidence>
<organism evidence="2 3">
    <name type="scientific">Tribolium castaneum</name>
    <name type="common">Red flour beetle</name>
    <dbReference type="NCBI Taxonomy" id="7070"/>
    <lineage>
        <taxon>Eukaryota</taxon>
        <taxon>Metazoa</taxon>
        <taxon>Ecdysozoa</taxon>
        <taxon>Arthropoda</taxon>
        <taxon>Hexapoda</taxon>
        <taxon>Insecta</taxon>
        <taxon>Pterygota</taxon>
        <taxon>Neoptera</taxon>
        <taxon>Endopterygota</taxon>
        <taxon>Coleoptera</taxon>
        <taxon>Polyphaga</taxon>
        <taxon>Cucujiformia</taxon>
        <taxon>Tenebrionidae</taxon>
        <taxon>Tenebrionidae incertae sedis</taxon>
        <taxon>Tribolium</taxon>
    </lineage>
</organism>
<keyword evidence="1" id="KW-0732">Signal</keyword>
<dbReference type="SMR" id="D6X1W0"/>
<sequence>MKYFPHLCLCLIFFELSEAAMSEAQLKAAVKLVRNMCQPKSKATNEDIEKMHHGDWNIDRTAMCYMHCALNSNKLITKENVFNRDYAITLAEKNLPTALKTASIEAANLCKDSAKTLDDKCVAAYEISKCLYESNPEKYFLP</sequence>